<name>Q6MF58_PARUW</name>
<dbReference type="Proteomes" id="UP000000529">
    <property type="component" value="Chromosome"/>
</dbReference>
<evidence type="ECO:0000313" key="3">
    <source>
        <dbReference type="Proteomes" id="UP000000529"/>
    </source>
</evidence>
<organism evidence="2 3">
    <name type="scientific">Protochlamydia amoebophila (strain UWE25)</name>
    <dbReference type="NCBI Taxonomy" id="264201"/>
    <lineage>
        <taxon>Bacteria</taxon>
        <taxon>Pseudomonadati</taxon>
        <taxon>Chlamydiota</taxon>
        <taxon>Chlamydiia</taxon>
        <taxon>Parachlamydiales</taxon>
        <taxon>Parachlamydiaceae</taxon>
        <taxon>Candidatus Protochlamydia</taxon>
    </lineage>
</organism>
<evidence type="ECO:0000313" key="2">
    <source>
        <dbReference type="EMBL" id="CAF22791.1"/>
    </source>
</evidence>
<gene>
    <name evidence="2" type="ORF">PC_RS00330</name>
</gene>
<dbReference type="OrthoDB" id="9808025at2"/>
<dbReference type="GO" id="GO:0008360">
    <property type="term" value="P:regulation of cell shape"/>
    <property type="evidence" value="ECO:0007669"/>
    <property type="project" value="InterPro"/>
</dbReference>
<dbReference type="InterPro" id="IPR042177">
    <property type="entry name" value="Cell/Rod_1"/>
</dbReference>
<evidence type="ECO:0000259" key="1">
    <source>
        <dbReference type="Pfam" id="PF04085"/>
    </source>
</evidence>
<dbReference type="EMBL" id="BX908798">
    <property type="protein sequence ID" value="CAF22791.1"/>
    <property type="molecule type" value="Genomic_DNA"/>
</dbReference>
<dbReference type="Pfam" id="PF04085">
    <property type="entry name" value="MreC"/>
    <property type="match status" value="2"/>
</dbReference>
<dbReference type="HOGENOM" id="CLU_071249_0_0_0"/>
<accession>Q6MF58</accession>
<dbReference type="AlphaFoldDB" id="Q6MF58"/>
<dbReference type="Gene3D" id="2.40.10.340">
    <property type="entry name" value="Rod shape-determining protein MreC, domain 1"/>
    <property type="match status" value="1"/>
</dbReference>
<feature type="domain" description="Rod shape-determining protein MreC beta-barrel core" evidence="1">
    <location>
        <begin position="142"/>
        <end position="219"/>
    </location>
</feature>
<keyword evidence="3" id="KW-1185">Reference proteome</keyword>
<dbReference type="PANTHER" id="PTHR34138:SF1">
    <property type="entry name" value="CELL SHAPE-DETERMINING PROTEIN MREC"/>
    <property type="match status" value="1"/>
</dbReference>
<dbReference type="eggNOG" id="COG1792">
    <property type="taxonomic scope" value="Bacteria"/>
</dbReference>
<dbReference type="InterPro" id="IPR055342">
    <property type="entry name" value="MreC_beta-barrel_core"/>
</dbReference>
<dbReference type="GO" id="GO:0005886">
    <property type="term" value="C:plasma membrane"/>
    <property type="evidence" value="ECO:0007669"/>
    <property type="project" value="TreeGrafter"/>
</dbReference>
<proteinExistence type="predicted"/>
<dbReference type="STRING" id="264201.pc0067"/>
<dbReference type="KEGG" id="pcu:PC_RS00330"/>
<protein>
    <recommendedName>
        <fullName evidence="1">Rod shape-determining protein MreC beta-barrel core domain-containing protein</fullName>
    </recommendedName>
</protein>
<sequence length="390" mass="44298">MNKKFAISYLIIFIALIFSLSLSRPISDKLRGESVALLAPLWNKLLYIKHFILHPFEAPPSKTTFTLQEENQKLELTNQLLNNDLKTLYELLDQQQSLQFQLNKLATEYPQELRALQKQQEHTKQQFFTNLQLQIQTKPARVIFRSLDTWNQSLWINVGESDNPPNDKIIAKNSPVLVGQTIVGVIDYVGTHQSRVRLITDTGLTPSVRAVRGGEQELFLAEQIESIFIQLQRKNTKIISKEDSDQIAKFLSHLKTVLKTHKKTWYLAKGHLQGIKRPNIRGQSFILKGTGFNYDFADEEGNGRDLRTGKPLNQEGTAVPLLKMYDLLVTTGMDGVFPAGLKVATISKIHLLKEGDYFYEIEAIPLSVDLESLSLVFVIPPVGYIKNLVN</sequence>
<feature type="domain" description="Rod shape-determining protein MreC beta-barrel core" evidence="1">
    <location>
        <begin position="322"/>
        <end position="379"/>
    </location>
</feature>
<dbReference type="InterPro" id="IPR007221">
    <property type="entry name" value="MreC"/>
</dbReference>
<dbReference type="NCBIfam" id="NF011450">
    <property type="entry name" value="PRK14872.1"/>
    <property type="match status" value="1"/>
</dbReference>
<dbReference type="RefSeq" id="WP_011174617.1">
    <property type="nucleotide sequence ID" value="NC_005861.2"/>
</dbReference>
<reference evidence="2 3" key="1">
    <citation type="journal article" date="2004" name="Science">
        <title>Illuminating the evolutionary history of chlamydiae.</title>
        <authorList>
            <person name="Horn M."/>
            <person name="Collingro A."/>
            <person name="Schmitz-Esser S."/>
            <person name="Beier C.L."/>
            <person name="Purkhold U."/>
            <person name="Fartmann B."/>
            <person name="Brandt P."/>
            <person name="Nyakatura G.J."/>
            <person name="Droege M."/>
            <person name="Frishman D."/>
            <person name="Rattei T."/>
            <person name="Mewes H."/>
            <person name="Wagner M."/>
        </authorList>
    </citation>
    <scope>NUCLEOTIDE SEQUENCE [LARGE SCALE GENOMIC DNA]</scope>
    <source>
        <strain evidence="2 3">UWE25</strain>
    </source>
</reference>
<dbReference type="PANTHER" id="PTHR34138">
    <property type="entry name" value="CELL SHAPE-DETERMINING PROTEIN MREC"/>
    <property type="match status" value="1"/>
</dbReference>